<organism evidence="2 3">
    <name type="scientific">Algisphaera agarilytica</name>
    <dbReference type="NCBI Taxonomy" id="1385975"/>
    <lineage>
        <taxon>Bacteria</taxon>
        <taxon>Pseudomonadati</taxon>
        <taxon>Planctomycetota</taxon>
        <taxon>Phycisphaerae</taxon>
        <taxon>Phycisphaerales</taxon>
        <taxon>Phycisphaeraceae</taxon>
        <taxon>Algisphaera</taxon>
    </lineage>
</organism>
<evidence type="ECO:0000313" key="2">
    <source>
        <dbReference type="EMBL" id="MBB6430179.1"/>
    </source>
</evidence>
<dbReference type="InterPro" id="IPR036736">
    <property type="entry name" value="ACP-like_sf"/>
</dbReference>
<dbReference type="Pfam" id="PF00550">
    <property type="entry name" value="PP-binding"/>
    <property type="match status" value="1"/>
</dbReference>
<dbReference type="PROSITE" id="PS50075">
    <property type="entry name" value="CARRIER"/>
    <property type="match status" value="1"/>
</dbReference>
<accession>A0A7X0H9C6</accession>
<dbReference type="RefSeq" id="WP_184677714.1">
    <property type="nucleotide sequence ID" value="NZ_JACHGY010000001.1"/>
</dbReference>
<feature type="domain" description="Carrier" evidence="1">
    <location>
        <begin position="15"/>
        <end position="94"/>
    </location>
</feature>
<dbReference type="AlphaFoldDB" id="A0A7X0H9C6"/>
<evidence type="ECO:0000313" key="3">
    <source>
        <dbReference type="Proteomes" id="UP000541810"/>
    </source>
</evidence>
<proteinExistence type="predicted"/>
<sequence length="96" mass="10680">MTSGNPDQPELTASRQTLDTVKDLLRRDLKLGSSFEITDDMPLVGSELDLDSLDFLMVVTSIEKDHGYKIPNDQIGPEIFTSVTTLANYLEPHLNT</sequence>
<dbReference type="EMBL" id="JACHGY010000001">
    <property type="protein sequence ID" value="MBB6430179.1"/>
    <property type="molecule type" value="Genomic_DNA"/>
</dbReference>
<dbReference type="Proteomes" id="UP000541810">
    <property type="component" value="Unassembled WGS sequence"/>
</dbReference>
<protein>
    <submittedName>
        <fullName evidence="2">Acyl carrier protein</fullName>
    </submittedName>
</protein>
<name>A0A7X0H9C6_9BACT</name>
<keyword evidence="3" id="KW-1185">Reference proteome</keyword>
<reference evidence="2 3" key="1">
    <citation type="submission" date="2020-08" db="EMBL/GenBank/DDBJ databases">
        <title>Genomic Encyclopedia of Type Strains, Phase IV (KMG-IV): sequencing the most valuable type-strain genomes for metagenomic binning, comparative biology and taxonomic classification.</title>
        <authorList>
            <person name="Goeker M."/>
        </authorList>
    </citation>
    <scope>NUCLEOTIDE SEQUENCE [LARGE SCALE GENOMIC DNA]</scope>
    <source>
        <strain evidence="2 3">DSM 103725</strain>
    </source>
</reference>
<dbReference type="SUPFAM" id="SSF47336">
    <property type="entry name" value="ACP-like"/>
    <property type="match status" value="1"/>
</dbReference>
<comment type="caution">
    <text evidence="2">The sequence shown here is derived from an EMBL/GenBank/DDBJ whole genome shotgun (WGS) entry which is preliminary data.</text>
</comment>
<dbReference type="Gene3D" id="1.10.1200.10">
    <property type="entry name" value="ACP-like"/>
    <property type="match status" value="1"/>
</dbReference>
<gene>
    <name evidence="2" type="ORF">HNQ40_001985</name>
</gene>
<evidence type="ECO:0000259" key="1">
    <source>
        <dbReference type="PROSITE" id="PS50075"/>
    </source>
</evidence>
<dbReference type="InterPro" id="IPR009081">
    <property type="entry name" value="PP-bd_ACP"/>
</dbReference>